<dbReference type="Proteomes" id="UP000192391">
    <property type="component" value="Chromosome"/>
</dbReference>
<evidence type="ECO:0000256" key="1">
    <source>
        <dbReference type="ARBA" id="ARBA00006739"/>
    </source>
</evidence>
<dbReference type="InterPro" id="IPR029044">
    <property type="entry name" value="Nucleotide-diphossugar_trans"/>
</dbReference>
<feature type="coiled-coil region" evidence="2">
    <location>
        <begin position="338"/>
        <end position="365"/>
    </location>
</feature>
<evidence type="ECO:0000256" key="2">
    <source>
        <dbReference type="SAM" id="Coils"/>
    </source>
</evidence>
<feature type="domain" description="Glycosyltransferase 2-like" evidence="3">
    <location>
        <begin position="5"/>
        <end position="176"/>
    </location>
</feature>
<evidence type="ECO:0000313" key="5">
    <source>
        <dbReference type="Proteomes" id="UP000192391"/>
    </source>
</evidence>
<dbReference type="AlphaFoldDB" id="A0AAC9QTD7"/>
<dbReference type="InterPro" id="IPR001173">
    <property type="entry name" value="Glyco_trans_2-like"/>
</dbReference>
<dbReference type="PANTHER" id="PTHR43685">
    <property type="entry name" value="GLYCOSYLTRANSFERASE"/>
    <property type="match status" value="1"/>
</dbReference>
<dbReference type="KEGG" id="elim:B2M23_07260"/>
<comment type="similarity">
    <text evidence="1">Belongs to the glycosyltransferase 2 family.</text>
</comment>
<sequence>MPKVSIIMPNYNGESSIKKSIQSVLEQTYDDFELIIVDDNSIDGSKEMIDSFNDERIKKHYLVKNRHVAYTVNEGFKKAKGQYIARIDSDDIWKKNKLQKQVEFMDSHAEYGACFTRVHIINNNDNICDDENRNIYNLFNKEPNKTQKEWVRYFFENGNCLCNPSSIIRRSLLDKIGINYNIAYVPAQDFELWTRLIKKAPIYILDEKLTLYRWTNSESQISGNDKSSEIAFFNVHTMIKRNYFDDMSNEEFIYFFKDAFVNQNSSSELELEIEKAYLLLNCVKTTNMKWLGFERFEKILNIPNSIELLEEKYKFDLKSYYKEYRKSSLNDVVMQRNSDDLEKKISNLNLKIEMLEKNLYDFRLEVERNKLELANMINSKSWKITAPFRKIMKKLKNNQC</sequence>
<dbReference type="PANTHER" id="PTHR43685:SF11">
    <property type="entry name" value="GLYCOSYLTRANSFERASE TAGX-RELATED"/>
    <property type="match status" value="1"/>
</dbReference>
<dbReference type="EMBL" id="CP019962">
    <property type="protein sequence ID" value="ARD65349.1"/>
    <property type="molecule type" value="Genomic_DNA"/>
</dbReference>
<evidence type="ECO:0000259" key="3">
    <source>
        <dbReference type="Pfam" id="PF00535"/>
    </source>
</evidence>
<dbReference type="InterPro" id="IPR050834">
    <property type="entry name" value="Glycosyltransf_2"/>
</dbReference>
<accession>A0AAC9QTD7</accession>
<evidence type="ECO:0000313" key="4">
    <source>
        <dbReference type="EMBL" id="ARD65349.1"/>
    </source>
</evidence>
<dbReference type="Gene3D" id="3.90.550.10">
    <property type="entry name" value="Spore Coat Polysaccharide Biosynthesis Protein SpsA, Chain A"/>
    <property type="match status" value="1"/>
</dbReference>
<proteinExistence type="inferred from homology"/>
<reference evidence="5" key="1">
    <citation type="journal article" date="2017" name="Sci. Rep.">
        <title>Determination of the Genome and Primary Transcriptome of Syngas Fermenting Eubacterium limosum ATCC 8486.</title>
        <authorList>
            <person name="Song Y."/>
            <person name="Shin J."/>
            <person name="Jeong Y."/>
            <person name="Jin S."/>
            <person name="Lee J.K."/>
            <person name="Kim D.R."/>
            <person name="Kim S.C."/>
            <person name="Cho S."/>
            <person name="Cho B.K."/>
        </authorList>
    </citation>
    <scope>NUCLEOTIDE SEQUENCE [LARGE SCALE GENOMIC DNA]</scope>
    <source>
        <strain evidence="5">ATCC 8486</strain>
    </source>
</reference>
<keyword evidence="2" id="KW-0175">Coiled coil</keyword>
<name>A0AAC9QTD7_EUBLI</name>
<dbReference type="RefSeq" id="WP_052237345.1">
    <property type="nucleotide sequence ID" value="NZ_CP019962.1"/>
</dbReference>
<dbReference type="Pfam" id="PF00535">
    <property type="entry name" value="Glycos_transf_2"/>
    <property type="match status" value="1"/>
</dbReference>
<organism evidence="4 5">
    <name type="scientific">Eubacterium limosum</name>
    <dbReference type="NCBI Taxonomy" id="1736"/>
    <lineage>
        <taxon>Bacteria</taxon>
        <taxon>Bacillati</taxon>
        <taxon>Bacillota</taxon>
        <taxon>Clostridia</taxon>
        <taxon>Eubacteriales</taxon>
        <taxon>Eubacteriaceae</taxon>
        <taxon>Eubacterium</taxon>
    </lineage>
</organism>
<protein>
    <recommendedName>
        <fullName evidence="3">Glycosyltransferase 2-like domain-containing protein</fullName>
    </recommendedName>
</protein>
<dbReference type="SUPFAM" id="SSF53448">
    <property type="entry name" value="Nucleotide-diphospho-sugar transferases"/>
    <property type="match status" value="1"/>
</dbReference>
<gene>
    <name evidence="4" type="ORF">B2M23_07260</name>
</gene>